<feature type="transmembrane region" description="Helical" evidence="2">
    <location>
        <begin position="40"/>
        <end position="56"/>
    </location>
</feature>
<dbReference type="InParanoid" id="A0A3P8WWT3"/>
<feature type="domain" description="N-acetyltransferase" evidence="3">
    <location>
        <begin position="62"/>
        <end position="207"/>
    </location>
</feature>
<reference evidence="4 5" key="1">
    <citation type="journal article" date="2014" name="Nat. Genet.">
        <title>Whole-genome sequence of a flatfish provides insights into ZW sex chromosome evolution and adaptation to a benthic lifestyle.</title>
        <authorList>
            <person name="Chen S."/>
            <person name="Zhang G."/>
            <person name="Shao C."/>
            <person name="Huang Q."/>
            <person name="Liu G."/>
            <person name="Zhang P."/>
            <person name="Song W."/>
            <person name="An N."/>
            <person name="Chalopin D."/>
            <person name="Volff J.N."/>
            <person name="Hong Y."/>
            <person name="Li Q."/>
            <person name="Sha Z."/>
            <person name="Zhou H."/>
            <person name="Xie M."/>
            <person name="Yu Q."/>
            <person name="Liu Y."/>
            <person name="Xiang H."/>
            <person name="Wang N."/>
            <person name="Wu K."/>
            <person name="Yang C."/>
            <person name="Zhou Q."/>
            <person name="Liao X."/>
            <person name="Yang L."/>
            <person name="Hu Q."/>
            <person name="Zhang J."/>
            <person name="Meng L."/>
            <person name="Jin L."/>
            <person name="Tian Y."/>
            <person name="Lian J."/>
            <person name="Yang J."/>
            <person name="Miao G."/>
            <person name="Liu S."/>
            <person name="Liang Z."/>
            <person name="Yan F."/>
            <person name="Li Y."/>
            <person name="Sun B."/>
            <person name="Zhang H."/>
            <person name="Zhang J."/>
            <person name="Zhu Y."/>
            <person name="Du M."/>
            <person name="Zhao Y."/>
            <person name="Schartl M."/>
            <person name="Tang Q."/>
            <person name="Wang J."/>
        </authorList>
    </citation>
    <scope>NUCLEOTIDE SEQUENCE</scope>
</reference>
<dbReference type="Proteomes" id="UP000265120">
    <property type="component" value="Chromosome 11"/>
</dbReference>
<dbReference type="PANTHER" id="PTHR13947:SF58">
    <property type="entry name" value="8B (PUTATIVE,_PSEUDO-RELATED"/>
    <property type="match status" value="1"/>
</dbReference>
<dbReference type="InterPro" id="IPR000182">
    <property type="entry name" value="GNAT_dom"/>
</dbReference>
<dbReference type="Pfam" id="PF00583">
    <property type="entry name" value="Acetyltransf_1"/>
    <property type="match status" value="1"/>
</dbReference>
<dbReference type="Ensembl" id="ENSCSET00000031429.1">
    <property type="protein sequence ID" value="ENSCSEP00000031022.1"/>
    <property type="gene ID" value="ENSCSEG00000019854.1"/>
</dbReference>
<keyword evidence="2" id="KW-0812">Transmembrane</keyword>
<sequence length="236" mass="26901">MKLLVRPYRPVDRDAVRALFSWGIREHIVPCFKNNMSSPLYLVITLALCVVGYIVASVFGAVVLPALWMSLVYYSGYYIYDGFVRRKLVTDMQEISRNYMSRPDDCLWVAEAEVDGRVQILGMVAVKGQQNGKEKCGELLRMIVSPTCRRMGLGHRLAQTVVDFCRERGFSKVMLETSSIQKAAVALYKKMGFRHIKNKLTSSKTLTACFCFCFFSSFPSRAKNITTRSESCRRRP</sequence>
<dbReference type="AlphaFoldDB" id="A0A3P8WWT3"/>
<dbReference type="Gene3D" id="3.40.630.30">
    <property type="match status" value="1"/>
</dbReference>
<keyword evidence="2" id="KW-0472">Membrane</keyword>
<feature type="transmembrane region" description="Helical" evidence="2">
    <location>
        <begin position="62"/>
        <end position="80"/>
    </location>
</feature>
<dbReference type="STRING" id="244447.ENSCSEP00000031022"/>
<organism evidence="4 5">
    <name type="scientific">Cynoglossus semilaevis</name>
    <name type="common">Tongue sole</name>
    <dbReference type="NCBI Taxonomy" id="244447"/>
    <lineage>
        <taxon>Eukaryota</taxon>
        <taxon>Metazoa</taxon>
        <taxon>Chordata</taxon>
        <taxon>Craniata</taxon>
        <taxon>Vertebrata</taxon>
        <taxon>Euteleostomi</taxon>
        <taxon>Actinopterygii</taxon>
        <taxon>Neopterygii</taxon>
        <taxon>Teleostei</taxon>
        <taxon>Neoteleostei</taxon>
        <taxon>Acanthomorphata</taxon>
        <taxon>Carangaria</taxon>
        <taxon>Pleuronectiformes</taxon>
        <taxon>Pleuronectoidei</taxon>
        <taxon>Cynoglossidae</taxon>
        <taxon>Cynoglossinae</taxon>
        <taxon>Cynoglossus</taxon>
    </lineage>
</organism>
<dbReference type="FunCoup" id="A0A3P8WWT3">
    <property type="interactions" value="24"/>
</dbReference>
<dbReference type="InterPro" id="IPR016181">
    <property type="entry name" value="Acyl_CoA_acyltransferase"/>
</dbReference>
<keyword evidence="1" id="KW-0808">Transferase</keyword>
<evidence type="ECO:0000256" key="2">
    <source>
        <dbReference type="SAM" id="Phobius"/>
    </source>
</evidence>
<dbReference type="CDD" id="cd04301">
    <property type="entry name" value="NAT_SF"/>
    <property type="match status" value="1"/>
</dbReference>
<keyword evidence="2" id="KW-1133">Transmembrane helix</keyword>
<dbReference type="SUPFAM" id="SSF55729">
    <property type="entry name" value="Acyl-CoA N-acyltransferases (Nat)"/>
    <property type="match status" value="1"/>
</dbReference>
<keyword evidence="5" id="KW-1185">Reference proteome</keyword>
<protein>
    <submittedName>
        <fullName evidence="4">N-acetyltransferase 8-like 2</fullName>
    </submittedName>
</protein>
<evidence type="ECO:0000313" key="4">
    <source>
        <dbReference type="Ensembl" id="ENSCSEP00000031022.1"/>
    </source>
</evidence>
<accession>A0A3P8WWT3</accession>
<dbReference type="InterPro" id="IPR050769">
    <property type="entry name" value="NAT_camello-type"/>
</dbReference>
<dbReference type="GO" id="GO:0008080">
    <property type="term" value="F:N-acetyltransferase activity"/>
    <property type="evidence" value="ECO:0007669"/>
    <property type="project" value="InterPro"/>
</dbReference>
<dbReference type="PANTHER" id="PTHR13947">
    <property type="entry name" value="GNAT FAMILY N-ACETYLTRANSFERASE"/>
    <property type="match status" value="1"/>
</dbReference>
<dbReference type="OMA" id="HIGPCFQ"/>
<reference evidence="4" key="3">
    <citation type="submission" date="2025-09" db="UniProtKB">
        <authorList>
            <consortium name="Ensembl"/>
        </authorList>
    </citation>
    <scope>IDENTIFICATION</scope>
</reference>
<dbReference type="GeneTree" id="ENSGT00950000182932"/>
<evidence type="ECO:0000313" key="5">
    <source>
        <dbReference type="Proteomes" id="UP000265120"/>
    </source>
</evidence>
<evidence type="ECO:0000259" key="3">
    <source>
        <dbReference type="PROSITE" id="PS51186"/>
    </source>
</evidence>
<reference evidence="4" key="2">
    <citation type="submission" date="2025-08" db="UniProtKB">
        <authorList>
            <consortium name="Ensembl"/>
        </authorList>
    </citation>
    <scope>IDENTIFICATION</scope>
</reference>
<proteinExistence type="predicted"/>
<name>A0A3P8WWT3_CYNSE</name>
<dbReference type="PROSITE" id="PS51186">
    <property type="entry name" value="GNAT"/>
    <property type="match status" value="1"/>
</dbReference>
<evidence type="ECO:0000256" key="1">
    <source>
        <dbReference type="ARBA" id="ARBA00022679"/>
    </source>
</evidence>